<protein>
    <recommendedName>
        <fullName evidence="1">EGF-like domain-containing protein</fullName>
    </recommendedName>
</protein>
<reference evidence="2 3" key="1">
    <citation type="journal article" date="2021" name="J. Hered.">
        <title>A chromosome-level genome assembly of the parasitoid wasp, Cotesia glomerata (Hymenoptera: Braconidae).</title>
        <authorList>
            <person name="Pinto B.J."/>
            <person name="Weis J.J."/>
            <person name="Gamble T."/>
            <person name="Ode P.J."/>
            <person name="Paul R."/>
            <person name="Zaspel J.M."/>
        </authorList>
    </citation>
    <scope>NUCLEOTIDE SEQUENCE [LARGE SCALE GENOMIC DNA]</scope>
    <source>
        <strain evidence="2">CgM1</strain>
    </source>
</reference>
<dbReference type="PANTHER" id="PTHR39069:SF8">
    <property type="entry name" value="FI17111P1"/>
    <property type="match status" value="1"/>
</dbReference>
<dbReference type="InterPro" id="IPR000742">
    <property type="entry name" value="EGF"/>
</dbReference>
<dbReference type="SMART" id="SM00181">
    <property type="entry name" value="EGF"/>
    <property type="match status" value="8"/>
</dbReference>
<feature type="domain" description="EGF-like" evidence="1">
    <location>
        <begin position="131"/>
        <end position="173"/>
    </location>
</feature>
<feature type="domain" description="EGF-like" evidence="1">
    <location>
        <begin position="227"/>
        <end position="255"/>
    </location>
</feature>
<accession>A0AAV7ISB0</accession>
<keyword evidence="3" id="KW-1185">Reference proteome</keyword>
<comment type="caution">
    <text evidence="2">The sequence shown here is derived from an EMBL/GenBank/DDBJ whole genome shotgun (WGS) entry which is preliminary data.</text>
</comment>
<evidence type="ECO:0000313" key="2">
    <source>
        <dbReference type="EMBL" id="KAH0555154.1"/>
    </source>
</evidence>
<evidence type="ECO:0000313" key="3">
    <source>
        <dbReference type="Proteomes" id="UP000826195"/>
    </source>
</evidence>
<dbReference type="AlphaFoldDB" id="A0AAV7ISB0"/>
<dbReference type="PANTHER" id="PTHR39069">
    <property type="entry name" value="ECDYSONE-INDUCIBLE GENE E1, ISOFORM A"/>
    <property type="match status" value="1"/>
</dbReference>
<feature type="domain" description="EGF-like" evidence="1">
    <location>
        <begin position="375"/>
        <end position="415"/>
    </location>
</feature>
<name>A0AAV7ISB0_COTGL</name>
<feature type="domain" description="EGF-like" evidence="1">
    <location>
        <begin position="180"/>
        <end position="215"/>
    </location>
</feature>
<dbReference type="InterPro" id="IPR006149">
    <property type="entry name" value="EB_dom"/>
</dbReference>
<proteinExistence type="predicted"/>
<feature type="domain" description="EGF-like" evidence="1">
    <location>
        <begin position="41"/>
        <end position="86"/>
    </location>
</feature>
<feature type="domain" description="EGF-like" evidence="1">
    <location>
        <begin position="624"/>
        <end position="658"/>
    </location>
</feature>
<evidence type="ECO:0000259" key="1">
    <source>
        <dbReference type="SMART" id="SM00181"/>
    </source>
</evidence>
<organism evidence="2 3">
    <name type="scientific">Cotesia glomerata</name>
    <name type="common">Lepidopteran parasitic wasp</name>
    <name type="synonym">Apanteles glomeratus</name>
    <dbReference type="NCBI Taxonomy" id="32391"/>
    <lineage>
        <taxon>Eukaryota</taxon>
        <taxon>Metazoa</taxon>
        <taxon>Ecdysozoa</taxon>
        <taxon>Arthropoda</taxon>
        <taxon>Hexapoda</taxon>
        <taxon>Insecta</taxon>
        <taxon>Pterygota</taxon>
        <taxon>Neoptera</taxon>
        <taxon>Endopterygota</taxon>
        <taxon>Hymenoptera</taxon>
        <taxon>Apocrita</taxon>
        <taxon>Ichneumonoidea</taxon>
        <taxon>Braconidae</taxon>
        <taxon>Microgastrinae</taxon>
        <taxon>Cotesia</taxon>
    </lineage>
</organism>
<feature type="domain" description="EGF-like" evidence="1">
    <location>
        <begin position="463"/>
        <end position="496"/>
    </location>
</feature>
<gene>
    <name evidence="2" type="ORF">KQX54_015582</name>
</gene>
<dbReference type="EMBL" id="JAHXZJ010001119">
    <property type="protein sequence ID" value="KAH0555154.1"/>
    <property type="molecule type" value="Genomic_DNA"/>
</dbReference>
<dbReference type="Proteomes" id="UP000826195">
    <property type="component" value="Unassembled WGS sequence"/>
</dbReference>
<dbReference type="Pfam" id="PF01683">
    <property type="entry name" value="EB"/>
    <property type="match status" value="2"/>
</dbReference>
<feature type="domain" description="EGF-like" evidence="1">
    <location>
        <begin position="698"/>
        <end position="744"/>
    </location>
</feature>
<sequence>MSGIKSSQCSEYGELCKPYERQPCCNSTLSCMVSHLEIKFFCMKIVYLNESCEYDYNCIEISHSICSKRHCTCKNGYKQVDKNTCKKWTTGDVILDQSCSGNEECQGIPYAHCSEGKCQCKPQHNKLNDTACAPILGIFCWSDSPCADINAVCIDHRCQCRAGFLAQSHDKCINNFLESSCKKSTDCDGILHSKCSDKECTCLSGYIPVNKTTCAPLLGEFCWRSEKCAPDNSVCVNNECQCSEDYSRQSNDRCLPTSLGQFCRFNKDCNAIKYSVCSENTCICQPNSVPAKGNRCKSLLGGVCGYKIDCFPRNGLCVDQRCQCRHNVLPQSNAKCTVGFVKTTYAKMRRDDPARCSANGTCTCEPKHAALNDTICAPGLGEGCNYLCLTDNAACIDNKCQCKSKYAMQARKFCKPTQLHLACAFDVDCNDVEHAKCSNGKCVCREKYAEVNVKTCRPLLGGSCRSDSDCFTDNASCIDNQCQCNEYFVAANNSCLPIEKFCNVNADCSDIESAECSDNVCKCKPNFRRFNSIVCELLLGGSCISDEQCRIPNSSCLLNKCQCTEYYVANSKNRCTLLTLGQPCIDNDDCNTIPHAVCSNKICACNKNFIALDEETCLPVLGGHCLEDLECRYNTTECINNKCQCKESFKAVSSHQCRNKSSIAFCKDVTECGDRWHYQCSDGKCICADDNILVDIWTCSPMIGGACWADHQCVVENSSCVDFRCQCKPNYVVIANNLRKSFFSSQSKIWRQRSFGVIIFLLTFNVEGDEEAQLYRCPGLGERCNPAFVNPCCGDDLECQRIHSSDSVCRKKEILGYPCIGGLCGKISLAKCSNNICQCTPNSVAINSIRCQPTINRTCYSGLSCIVDNSHCIDHKCQCKPQ</sequence>